<comment type="caution">
    <text evidence="1">The sequence shown here is derived from an EMBL/GenBank/DDBJ whole genome shotgun (WGS) entry which is preliminary data.</text>
</comment>
<accession>A0A356LAM9</accession>
<protein>
    <submittedName>
        <fullName evidence="1">Uncharacterized protein</fullName>
    </submittedName>
</protein>
<gene>
    <name evidence="1" type="ORF">DD666_00500</name>
</gene>
<sequence>MGRIEHCKFIQHLYTILAHCAADFSPLLQLRQVRLQNHIGIFIESRSLALIPVPAGLIDMPGSDR</sequence>
<evidence type="ECO:0000313" key="1">
    <source>
        <dbReference type="EMBL" id="HBP27879.1"/>
    </source>
</evidence>
<reference evidence="1 2" key="1">
    <citation type="journal article" date="2018" name="Nat. Biotechnol.">
        <title>A standardized bacterial taxonomy based on genome phylogeny substantially revises the tree of life.</title>
        <authorList>
            <person name="Parks D.H."/>
            <person name="Chuvochina M."/>
            <person name="Waite D.W."/>
            <person name="Rinke C."/>
            <person name="Skarshewski A."/>
            <person name="Chaumeil P.A."/>
            <person name="Hugenholtz P."/>
        </authorList>
    </citation>
    <scope>NUCLEOTIDE SEQUENCE [LARGE SCALE GENOMIC DNA]</scope>
    <source>
        <strain evidence="1">UBA10707</strain>
    </source>
</reference>
<organism evidence="1 2">
    <name type="scientific">Advenella kashmirensis</name>
    <dbReference type="NCBI Taxonomy" id="310575"/>
    <lineage>
        <taxon>Bacteria</taxon>
        <taxon>Pseudomonadati</taxon>
        <taxon>Pseudomonadota</taxon>
        <taxon>Betaproteobacteria</taxon>
        <taxon>Burkholderiales</taxon>
        <taxon>Alcaligenaceae</taxon>
    </lineage>
</organism>
<dbReference type="Proteomes" id="UP000264036">
    <property type="component" value="Unassembled WGS sequence"/>
</dbReference>
<dbReference type="AlphaFoldDB" id="A0A356LAM9"/>
<proteinExistence type="predicted"/>
<dbReference type="EMBL" id="DOEK01000003">
    <property type="protein sequence ID" value="HBP27879.1"/>
    <property type="molecule type" value="Genomic_DNA"/>
</dbReference>
<name>A0A356LAM9_9BURK</name>
<evidence type="ECO:0000313" key="2">
    <source>
        <dbReference type="Proteomes" id="UP000264036"/>
    </source>
</evidence>